<dbReference type="EMBL" id="ML179063">
    <property type="protein sequence ID" value="THV03766.1"/>
    <property type="molecule type" value="Genomic_DNA"/>
</dbReference>
<feature type="compositionally biased region" description="Polar residues" evidence="1">
    <location>
        <begin position="1"/>
        <end position="10"/>
    </location>
</feature>
<keyword evidence="4" id="KW-1185">Reference proteome</keyword>
<dbReference type="Proteomes" id="UP000297245">
    <property type="component" value="Unassembled WGS sequence"/>
</dbReference>
<feature type="transmembrane region" description="Helical" evidence="2">
    <location>
        <begin position="120"/>
        <end position="139"/>
    </location>
</feature>
<dbReference type="AlphaFoldDB" id="A0A4V4HHR4"/>
<feature type="transmembrane region" description="Helical" evidence="2">
    <location>
        <begin position="563"/>
        <end position="579"/>
    </location>
</feature>
<feature type="transmembrane region" description="Helical" evidence="2">
    <location>
        <begin position="230"/>
        <end position="254"/>
    </location>
</feature>
<feature type="transmembrane region" description="Helical" evidence="2">
    <location>
        <begin position="299"/>
        <end position="315"/>
    </location>
</feature>
<keyword evidence="2" id="KW-0472">Membrane</keyword>
<feature type="region of interest" description="Disordered" evidence="1">
    <location>
        <begin position="1"/>
        <end position="27"/>
    </location>
</feature>
<keyword evidence="2" id="KW-0812">Transmembrane</keyword>
<feature type="transmembrane region" description="Helical" evidence="2">
    <location>
        <begin position="368"/>
        <end position="392"/>
    </location>
</feature>
<feature type="transmembrane region" description="Helical" evidence="2">
    <location>
        <begin position="200"/>
        <end position="218"/>
    </location>
</feature>
<feature type="transmembrane region" description="Helical" evidence="2">
    <location>
        <begin position="335"/>
        <end position="356"/>
    </location>
</feature>
<accession>A0A4V4HHR4</accession>
<dbReference type="PANTHER" id="PTHR42101:SF1">
    <property type="entry name" value="LOW TEMPERATURE REQUIREMENT A"/>
    <property type="match status" value="1"/>
</dbReference>
<protein>
    <recommendedName>
        <fullName evidence="5">Low temperature requirement A</fullName>
    </recommendedName>
</protein>
<evidence type="ECO:0000313" key="3">
    <source>
        <dbReference type="EMBL" id="THV03766.1"/>
    </source>
</evidence>
<dbReference type="PANTHER" id="PTHR42101">
    <property type="entry name" value="CHROMOSOME 16, WHOLE GENOME SHOTGUN SEQUENCE"/>
    <property type="match status" value="1"/>
</dbReference>
<feature type="transmembrane region" description="Helical" evidence="2">
    <location>
        <begin position="531"/>
        <end position="551"/>
    </location>
</feature>
<evidence type="ECO:0000256" key="1">
    <source>
        <dbReference type="SAM" id="MobiDB-lite"/>
    </source>
</evidence>
<dbReference type="InterPro" id="IPR010640">
    <property type="entry name" value="Low_temperature_requirement_A"/>
</dbReference>
<evidence type="ECO:0008006" key="5">
    <source>
        <dbReference type="Google" id="ProtNLM"/>
    </source>
</evidence>
<organism evidence="3 4">
    <name type="scientific">Dendrothele bispora (strain CBS 962.96)</name>
    <dbReference type="NCBI Taxonomy" id="1314807"/>
    <lineage>
        <taxon>Eukaryota</taxon>
        <taxon>Fungi</taxon>
        <taxon>Dikarya</taxon>
        <taxon>Basidiomycota</taxon>
        <taxon>Agaricomycotina</taxon>
        <taxon>Agaricomycetes</taxon>
        <taxon>Agaricomycetidae</taxon>
        <taxon>Agaricales</taxon>
        <taxon>Agaricales incertae sedis</taxon>
        <taxon>Dendrothele</taxon>
    </lineage>
</organism>
<evidence type="ECO:0000313" key="4">
    <source>
        <dbReference type="Proteomes" id="UP000297245"/>
    </source>
</evidence>
<keyword evidence="2" id="KW-1133">Transmembrane helix</keyword>
<evidence type="ECO:0000256" key="2">
    <source>
        <dbReference type="SAM" id="Phobius"/>
    </source>
</evidence>
<dbReference type="Pfam" id="PF06772">
    <property type="entry name" value="LtrA"/>
    <property type="match status" value="1"/>
</dbReference>
<name>A0A4V4HHR4_DENBC</name>
<proteinExistence type="predicted"/>
<feature type="transmembrane region" description="Helical" evidence="2">
    <location>
        <begin position="94"/>
        <end position="113"/>
    </location>
</feature>
<feature type="transmembrane region" description="Helical" evidence="2">
    <location>
        <begin position="599"/>
        <end position="618"/>
    </location>
</feature>
<gene>
    <name evidence="3" type="ORF">K435DRAFT_962267</name>
</gene>
<dbReference type="OrthoDB" id="3243926at2759"/>
<feature type="transmembrane region" description="Helical" evidence="2">
    <location>
        <begin position="266"/>
        <end position="287"/>
    </location>
</feature>
<reference evidence="3 4" key="1">
    <citation type="journal article" date="2019" name="Nat. Ecol. Evol.">
        <title>Megaphylogeny resolves global patterns of mushroom evolution.</title>
        <authorList>
            <person name="Varga T."/>
            <person name="Krizsan K."/>
            <person name="Foldi C."/>
            <person name="Dima B."/>
            <person name="Sanchez-Garcia M."/>
            <person name="Sanchez-Ramirez S."/>
            <person name="Szollosi G.J."/>
            <person name="Szarkandi J.G."/>
            <person name="Papp V."/>
            <person name="Albert L."/>
            <person name="Andreopoulos W."/>
            <person name="Angelini C."/>
            <person name="Antonin V."/>
            <person name="Barry K.W."/>
            <person name="Bougher N.L."/>
            <person name="Buchanan P."/>
            <person name="Buyck B."/>
            <person name="Bense V."/>
            <person name="Catcheside P."/>
            <person name="Chovatia M."/>
            <person name="Cooper J."/>
            <person name="Damon W."/>
            <person name="Desjardin D."/>
            <person name="Finy P."/>
            <person name="Geml J."/>
            <person name="Haridas S."/>
            <person name="Hughes K."/>
            <person name="Justo A."/>
            <person name="Karasinski D."/>
            <person name="Kautmanova I."/>
            <person name="Kiss B."/>
            <person name="Kocsube S."/>
            <person name="Kotiranta H."/>
            <person name="LaButti K.M."/>
            <person name="Lechner B.E."/>
            <person name="Liimatainen K."/>
            <person name="Lipzen A."/>
            <person name="Lukacs Z."/>
            <person name="Mihaltcheva S."/>
            <person name="Morgado L.N."/>
            <person name="Niskanen T."/>
            <person name="Noordeloos M.E."/>
            <person name="Ohm R.A."/>
            <person name="Ortiz-Santana B."/>
            <person name="Ovrebo C."/>
            <person name="Racz N."/>
            <person name="Riley R."/>
            <person name="Savchenko A."/>
            <person name="Shiryaev A."/>
            <person name="Soop K."/>
            <person name="Spirin V."/>
            <person name="Szebenyi C."/>
            <person name="Tomsovsky M."/>
            <person name="Tulloss R.E."/>
            <person name="Uehling J."/>
            <person name="Grigoriev I.V."/>
            <person name="Vagvolgyi C."/>
            <person name="Papp T."/>
            <person name="Martin F.M."/>
            <person name="Miettinen O."/>
            <person name="Hibbett D.S."/>
            <person name="Nagy L.G."/>
        </authorList>
    </citation>
    <scope>NUCLEOTIDE SEQUENCE [LARGE SCALE GENOMIC DNA]</scope>
    <source>
        <strain evidence="3 4">CBS 962.96</strain>
    </source>
</reference>
<sequence>MQSDNLVNRASRSSFFRESSVDDSDPLVKQRKESLVPITRSPFTDTAETKPGELTVSVSEVPWSDLLLEIAMTTAFASLTDGTPILEAADVTSYLSFFALVWWVWASQVAYNVRFRQSDWLHRLFIFFQVFVFCALAAFTNSFDVTNGISDNSSEDKQVSDLEMTAIGDQDVARPFLDVQNYRDARLPTLNVRGISMTMAFSRLLLLSQYLIAFYHATRRDGRLQFSRQSAFLVHIGSLIISSLCYFIAFALIGKDPSKSDEIAKLFLWYIPIFIEVAAHYIAISRLCNGRVPYNSEAIFARSSTVFVIILGGGLDKITNGFQYIIGNITFGTQSIGLICCGVVTFLLLFTLYFGTPEPDRVGSRRSISLFFFQFVYLASIIVTLQGIAAMLQVGNLGNALEVPFDFLRESQFLMDVKGLGVPLNESDYVQSGLDVRLEKQGVPLRTMLDFVNGWMDVDHPEWGYNALLQMDIYVVEMILTNLHNYPDTGLLLAKLDVFYNLDPDNTTYVNNATFNDVVGLVITSRATPALWFYAAGGAVLVALALMGLIRQIPRDRYEWGQTISRLVMGSAIIAFTAIDVHASNDVLTDDFRYEGSRIWYLATHSWVLPIYALALLIEQVIELVLLHFAGRRLGDFGFTALNRSFSRAVYARTKTSDRDDFQVYSSRSKIHDDPESYFDPYTVPYDSDNKTFTPATFVTSPPTGAPSFQSQQGRINLARSNKRQPSDSSILPLVTQ</sequence>